<keyword evidence="2" id="KW-0964">Secreted</keyword>
<evidence type="ECO:0000256" key="2">
    <source>
        <dbReference type="ARBA" id="ARBA00022525"/>
    </source>
</evidence>
<evidence type="ECO:0000259" key="4">
    <source>
        <dbReference type="Pfam" id="PF01345"/>
    </source>
</evidence>
<evidence type="ECO:0000313" key="6">
    <source>
        <dbReference type="EMBL" id="KAB7727382.1"/>
    </source>
</evidence>
<dbReference type="Pfam" id="PF01345">
    <property type="entry name" value="DUF11"/>
    <property type="match status" value="1"/>
</dbReference>
<feature type="domain" description="SD-repeat containing protein B" evidence="5">
    <location>
        <begin position="632"/>
        <end position="697"/>
    </location>
</feature>
<protein>
    <submittedName>
        <fullName evidence="6">DUF11 domain-containing protein</fullName>
    </submittedName>
</protein>
<dbReference type="InterPro" id="IPR001434">
    <property type="entry name" value="OmcB-like_DUF11"/>
</dbReference>
<evidence type="ECO:0000259" key="5">
    <source>
        <dbReference type="Pfam" id="PF17210"/>
    </source>
</evidence>
<keyword evidence="3" id="KW-0732">Signal</keyword>
<evidence type="ECO:0000313" key="7">
    <source>
        <dbReference type="Proteomes" id="UP000488299"/>
    </source>
</evidence>
<comment type="caution">
    <text evidence="6">The sequence shown here is derived from an EMBL/GenBank/DDBJ whole genome shotgun (WGS) entry which is preliminary data.</text>
</comment>
<proteinExistence type="predicted"/>
<evidence type="ECO:0000256" key="3">
    <source>
        <dbReference type="ARBA" id="ARBA00022729"/>
    </source>
</evidence>
<keyword evidence="7" id="KW-1185">Reference proteome</keyword>
<dbReference type="InterPro" id="IPR013783">
    <property type="entry name" value="Ig-like_fold"/>
</dbReference>
<dbReference type="NCBIfam" id="TIGR01451">
    <property type="entry name" value="B_ant_repeat"/>
    <property type="match status" value="1"/>
</dbReference>
<accession>A0A7J5TW65</accession>
<comment type="subcellular location">
    <subcellularLocation>
        <location evidence="1">Secreted</location>
    </subcellularLocation>
</comment>
<dbReference type="SUPFAM" id="SSF49478">
    <property type="entry name" value="Cna protein B-type domain"/>
    <property type="match status" value="1"/>
</dbReference>
<evidence type="ECO:0000256" key="1">
    <source>
        <dbReference type="ARBA" id="ARBA00004613"/>
    </source>
</evidence>
<dbReference type="SUPFAM" id="SSF117074">
    <property type="entry name" value="Hypothetical protein PA1324"/>
    <property type="match status" value="1"/>
</dbReference>
<feature type="domain" description="DUF11" evidence="4">
    <location>
        <begin position="1689"/>
        <end position="1791"/>
    </location>
</feature>
<organism evidence="6 7">
    <name type="scientific">Rudanella paleaurantiibacter</name>
    <dbReference type="NCBI Taxonomy" id="2614655"/>
    <lineage>
        <taxon>Bacteria</taxon>
        <taxon>Pseudomonadati</taxon>
        <taxon>Bacteroidota</taxon>
        <taxon>Cytophagia</taxon>
        <taxon>Cytophagales</taxon>
        <taxon>Cytophagaceae</taxon>
        <taxon>Rudanella</taxon>
    </lineage>
</organism>
<dbReference type="Pfam" id="PF17210">
    <property type="entry name" value="SdrD_B"/>
    <property type="match status" value="1"/>
</dbReference>
<dbReference type="Gene3D" id="2.60.40.740">
    <property type="match status" value="1"/>
</dbReference>
<dbReference type="Proteomes" id="UP000488299">
    <property type="component" value="Unassembled WGS sequence"/>
</dbReference>
<dbReference type="InterPro" id="IPR047589">
    <property type="entry name" value="DUF11_rpt"/>
</dbReference>
<name>A0A7J5TW65_9BACT</name>
<dbReference type="EMBL" id="WELI01000011">
    <property type="protein sequence ID" value="KAB7727382.1"/>
    <property type="molecule type" value="Genomic_DNA"/>
</dbReference>
<sequence length="1991" mass="201532">MKKIYGSLTSKDLLVRQTFSWLLICLFGVIPGLVSAQTISGTVFRDFNADGVYTAIPTSGTYAYGEPGVSGVTVTAYASNGTSFSTTTNASGSYTLTVGSNNPFRVEFTGLLTGDYESRRGTQNATSVQFVTGGTAGVNFGVNYPQNFCQTSPNLAVACFVSGDPLASGSTSAAEDAIVLVPYDIPDASTTKPSPLAIASEVGSVWGSAVQRSTQKMFSAAFLKRHVGLGRLGLGGIYVTTLSGPTSTTFVDIENLGVNLGQSTLGARGLPATATNSSIDANAFNLVGKVGLGSMALSDDESKLYVVDLFNRRLIRLDIGNPAKATVTAADMLTIALPTTTCTDGVARPFAIKVYRGKVYVGIVCTGENNIATSPTNLRASVFEMDEATLTFNNTAVLSFPLDYTKGYIHFTQQTLGNEWSPWVSNFSSLFLGGSSTAGIRIGRAQPMLSSIDFTDRGDMVLGLMDRGGHQLGYQQRSTDATDTQLYNGYIGGDVLMARRTSTGWTLESNGSLPATSTLPAFTGTGVGNLQGPGGGEFYALDRYPEIGTPTHEETFQGGLAVIPGKGEVVVTAMDPLTVWSGGFNWFNTNNGADEKRYEVSLTVGTGANPITYGKANGLGIISAVCAPAPIQIGNRVWRDLDNDGVQDANEPALPGVVVNLKGPGLPTAGVSVTTNASGEYYFANTSGTAATGYAFSLTGLTQGGSYSLTFPQSTSANTLVLSPKANTATGINADAIDTDANGQGLITFTLGQAGQNNFSYDVAYVVDPCALTATATPSTCDPVTNRYSISGTISLTNTTGGTATITDGTRSTTVSIAASATSVAYSLTGLTSGTGSHTVTVSLPNCDTATITYNAPASCTVAATVSVNSATICYGSSTTLTASGCLGTVSWSNGTTATTLATPVLTQTTTYTVTCTTPSASTSAIATVTVLPQPVLNLSASSTLVTVGSSVTLTATGCIGPVSWSNGNTGAGIVVMPTQPTQTYSATCTTGPACFTSASIVVNTEAPANLVVTSATVCYGTSATLTAAGCAGTISWSNGTSGSTLVTPTLTQTTSYTATCTTATSTTFAVGTVTVLPQPVLNLSASSTLVTVGSSVTLTAQDCAGTVAWSNGGTGAGIVVTPTQPTQTYSATCTTGPACFTSASIVVNTEAPANLVVTSATVCYGTSATLTAAGCAGTISWSNGTTSSTLVTPTLTQTTSYTATCTTATSTTFAVGTVTVLPQPVLNLSASSTLVTVGSSVTLTAQDCVGTVNWSNGSTGASIVVMPTQPTQTYSATCTTGPACFTSTSITVNTETPANLVVTSATVCYGTSATLTAAGCAGTISWSNGNAGSTLVTPALTQTTSYTATCTTATSTTFAVGTVTVLPQPVLNLSASSTLVTVGNSVTLTAQNCAGTVGWSNGGTGASIVVTPTQPTQTYSATCTTGPACFTSASIVVNTEASANLIVTSATVCYGTSATLTAAGCTGTLAWSNGTSGSTLVTPALTQTTSYTATCTTATSTTFAVGTVTVLPQPVLNLSASSTLVTVGSSVTLTAQDCVGTVNWSNGGTGAGIVVTPTQPTQTYSATCTTGPTCFTSASITVNTQEPCSVSLVVTHGTCQSATNTFSATATLTVTNLLLPQSATIAIGGTTGVFALSALTTNTVYLTVDNLPANGASMMATARLSAPECASAEAAFDAPNSCAGTPNLVLTKAVSTSAAQFGDVISYTITLTNTGPVAATSVVVNDAASPGIAIVPGSLTVSAGSFTPSLTGGSWAIASLPANATATLVYSVSVDTEGVIYNTASIPGNDNQVCTTVPYRVCKGQPFAYKLDAPAGFSRYQWYLTAPGATTATLVADGTLNSFTATLPGAYQVVIDEGVNGQCPQSGCCPIVIEEVEVPLFTVLTQNPTCVGSEPQANGQLTITGLTDTRRYTYQYSVGTSFDAVTAVPAAATSIPANGVIGTGLVANNYTVRLTDRQTGCFRDVTVALVANCTCPTDICVPVTIKKIVR</sequence>
<dbReference type="InterPro" id="IPR033764">
    <property type="entry name" value="Sdr_B"/>
</dbReference>
<dbReference type="RefSeq" id="WP_152126458.1">
    <property type="nucleotide sequence ID" value="NZ_WELI01000011.1"/>
</dbReference>
<dbReference type="Gene3D" id="2.60.40.10">
    <property type="entry name" value="Immunoglobulins"/>
    <property type="match status" value="2"/>
</dbReference>
<dbReference type="SUPFAM" id="SSF63825">
    <property type="entry name" value="YWTD domain"/>
    <property type="match status" value="1"/>
</dbReference>
<gene>
    <name evidence="6" type="ORF">F5984_22425</name>
</gene>
<dbReference type="GO" id="GO:0005576">
    <property type="term" value="C:extracellular region"/>
    <property type="evidence" value="ECO:0007669"/>
    <property type="project" value="UniProtKB-SubCell"/>
</dbReference>
<reference evidence="6 7" key="1">
    <citation type="submission" date="2019-10" db="EMBL/GenBank/DDBJ databases">
        <title>Rudanella paleaurantiibacter sp. nov., isolated from sludge.</title>
        <authorList>
            <person name="Xu S.Q."/>
        </authorList>
    </citation>
    <scope>NUCLEOTIDE SEQUENCE [LARGE SCALE GENOMIC DNA]</scope>
    <source>
        <strain evidence="6 7">HX-22-17</strain>
    </source>
</reference>